<evidence type="ECO:0000259" key="2">
    <source>
        <dbReference type="PROSITE" id="PS50190"/>
    </source>
</evidence>
<name>A0AAD1Y1F4_EUPCR</name>
<keyword evidence="4" id="KW-1185">Reference proteome</keyword>
<dbReference type="SUPFAM" id="SSF47923">
    <property type="entry name" value="Ypt/Rab-GAP domain of gyp1p"/>
    <property type="match status" value="1"/>
</dbReference>
<accession>A0AAD1Y1F4</accession>
<dbReference type="Pfam" id="PF01369">
    <property type="entry name" value="Sec7"/>
    <property type="match status" value="1"/>
</dbReference>
<dbReference type="GO" id="GO:0032012">
    <property type="term" value="P:regulation of ARF protein signal transduction"/>
    <property type="evidence" value="ECO:0007669"/>
    <property type="project" value="InterPro"/>
</dbReference>
<dbReference type="AlphaFoldDB" id="A0AAD1Y1F4"/>
<evidence type="ECO:0000313" key="4">
    <source>
        <dbReference type="Proteomes" id="UP001295684"/>
    </source>
</evidence>
<dbReference type="Proteomes" id="UP001295684">
    <property type="component" value="Unassembled WGS sequence"/>
</dbReference>
<evidence type="ECO:0000313" key="3">
    <source>
        <dbReference type="EMBL" id="CAI2382546.1"/>
    </source>
</evidence>
<dbReference type="InterPro" id="IPR035969">
    <property type="entry name" value="Rab-GAP_TBC_sf"/>
</dbReference>
<dbReference type="Gene3D" id="2.30.29.30">
    <property type="entry name" value="Pleckstrin-homology domain (PH domain)/Phosphotyrosine-binding domain (PTB)"/>
    <property type="match status" value="1"/>
</dbReference>
<dbReference type="InterPro" id="IPR035999">
    <property type="entry name" value="Sec7_dom_sf"/>
</dbReference>
<feature type="compositionally biased region" description="Acidic residues" evidence="1">
    <location>
        <begin position="73"/>
        <end position="90"/>
    </location>
</feature>
<evidence type="ECO:0000256" key="1">
    <source>
        <dbReference type="SAM" id="MobiDB-lite"/>
    </source>
</evidence>
<reference evidence="3" key="1">
    <citation type="submission" date="2023-07" db="EMBL/GenBank/DDBJ databases">
        <authorList>
            <consortium name="AG Swart"/>
            <person name="Singh M."/>
            <person name="Singh A."/>
            <person name="Seah K."/>
            <person name="Emmerich C."/>
        </authorList>
    </citation>
    <scope>NUCLEOTIDE SEQUENCE</scope>
    <source>
        <strain evidence="3">DP1</strain>
    </source>
</reference>
<dbReference type="InterPro" id="IPR011993">
    <property type="entry name" value="PH-like_dom_sf"/>
</dbReference>
<comment type="caution">
    <text evidence="3">The sequence shown here is derived from an EMBL/GenBank/DDBJ whole genome shotgun (WGS) entry which is preliminary data.</text>
</comment>
<dbReference type="InterPro" id="IPR000904">
    <property type="entry name" value="Sec7_dom"/>
</dbReference>
<gene>
    <name evidence="3" type="ORF">ECRASSUSDP1_LOCUS24023</name>
</gene>
<dbReference type="GO" id="GO:0005085">
    <property type="term" value="F:guanyl-nucleotide exchange factor activity"/>
    <property type="evidence" value="ECO:0007669"/>
    <property type="project" value="InterPro"/>
</dbReference>
<proteinExistence type="predicted"/>
<dbReference type="SUPFAM" id="SSF50729">
    <property type="entry name" value="PH domain-like"/>
    <property type="match status" value="1"/>
</dbReference>
<sequence length="891" mass="105031">MEGKSQGVLQEIQMNFGDDTPEKQEFKVNFLETEMLGTNGKLSLGPSAYETAKDFLDKEDHENTVKFLKFQGCEDEDDESPKEETKEDELSDRRDSISDVSNDDINDSQPFNELDQIGTIQFLKKNYDYYIERVYNNVKVEEFKGKGVTKGSEFEELTKLDPEKSKVLEDAALEFVVCPQKAKDILLENKITDHSPDHFAKFLYCMPIDLTAKTKFMFLNTDDFALKAKGKFVECFSFFDMRIKEFLLTILTKCCPPSDFEKRQAFYQFFCEEYSNQNPDKIISGDNLIMILNCLFFFIEKQRKKLKHFKVTFEQFLTYVEDTGENIITLKEADQYYKQIQEGKFLPHDLDIRVGSEGKYAADKNVDFIRKVKKFAWKATPGDIFFWERTKMYKLEMKGLKIRKKEIALNQQETKLLWFKEGKSSSSSLKLNDITDVEIGITDIFLKYMKEAKFQELIQEAELCLSIRTDKRSFDFYGTSTRDVQTWYDRLKSVAEVNKMKKIDQYAEENQEPSLIEFKYDRVKEVVWEDKIIPNWQKYFNFVEDEITPKDYKDLKIKYEVPKVSKKPEEGLKMKVRVKTMKFSNLIMAGIPTKIKAIVYPVFIKNRQNMTQVLYDSLDTNFRTEYGTNPILKDKYQIAVSSCIDQYRNILEKSLIDFEEISEKMVKMLYIFFEIHRRDMYFCGHDIIMLCFHFVLYCHSDYSAYKCFSNLVLNNDHIVNNLQQKGVDEEAMFNTIEKNTICISEIRAKTKSDASTEFIIKKLKTDFSEWGSRAITRITKSGLKLKDYINDLRMSFLTSELPLDFTSIVLDHYILRGEYQLACIILRYLKLKWDEMRTVKNKGLTVTHLFNPKFTLNLHKKDHFKQFKELEGKYKMKVQMKNILDAQIRMS</sequence>
<protein>
    <recommendedName>
        <fullName evidence="2">SEC7 domain-containing protein</fullName>
    </recommendedName>
</protein>
<feature type="region of interest" description="Disordered" evidence="1">
    <location>
        <begin position="72"/>
        <end position="110"/>
    </location>
</feature>
<dbReference type="SUPFAM" id="SSF48425">
    <property type="entry name" value="Sec7 domain"/>
    <property type="match status" value="1"/>
</dbReference>
<dbReference type="PROSITE" id="PS50190">
    <property type="entry name" value="SEC7"/>
    <property type="match status" value="1"/>
</dbReference>
<feature type="domain" description="SEC7" evidence="2">
    <location>
        <begin position="156"/>
        <end position="350"/>
    </location>
</feature>
<dbReference type="EMBL" id="CAMPGE010024732">
    <property type="protein sequence ID" value="CAI2382546.1"/>
    <property type="molecule type" value="Genomic_DNA"/>
</dbReference>
<organism evidence="3 4">
    <name type="scientific">Euplotes crassus</name>
    <dbReference type="NCBI Taxonomy" id="5936"/>
    <lineage>
        <taxon>Eukaryota</taxon>
        <taxon>Sar</taxon>
        <taxon>Alveolata</taxon>
        <taxon>Ciliophora</taxon>
        <taxon>Intramacronucleata</taxon>
        <taxon>Spirotrichea</taxon>
        <taxon>Hypotrichia</taxon>
        <taxon>Euplotida</taxon>
        <taxon>Euplotidae</taxon>
        <taxon>Moneuplotes</taxon>
    </lineage>
</organism>